<dbReference type="Pfam" id="PF02371">
    <property type="entry name" value="Transposase_20"/>
    <property type="match status" value="1"/>
</dbReference>
<evidence type="ECO:0000313" key="4">
    <source>
        <dbReference type="Proteomes" id="UP000243469"/>
    </source>
</evidence>
<dbReference type="PANTHER" id="PTHR33055">
    <property type="entry name" value="TRANSPOSASE FOR INSERTION SEQUENCE ELEMENT IS1111A"/>
    <property type="match status" value="1"/>
</dbReference>
<dbReference type="InterPro" id="IPR002525">
    <property type="entry name" value="Transp_IS110-like_N"/>
</dbReference>
<dbReference type="GO" id="GO:0004803">
    <property type="term" value="F:transposase activity"/>
    <property type="evidence" value="ECO:0007669"/>
    <property type="project" value="InterPro"/>
</dbReference>
<protein>
    <submittedName>
        <fullName evidence="3">IS110 family transposase</fullName>
    </submittedName>
</protein>
<dbReference type="PANTHER" id="PTHR33055:SF3">
    <property type="entry name" value="PUTATIVE TRANSPOSASE FOR IS117-RELATED"/>
    <property type="match status" value="1"/>
</dbReference>
<dbReference type="GO" id="GO:0003677">
    <property type="term" value="F:DNA binding"/>
    <property type="evidence" value="ECO:0007669"/>
    <property type="project" value="InterPro"/>
</dbReference>
<dbReference type="EMBL" id="PDSH01000009">
    <property type="protein sequence ID" value="PIE25260.1"/>
    <property type="molecule type" value="Genomic_DNA"/>
</dbReference>
<dbReference type="AlphaFoldDB" id="A0A2G6JPX1"/>
<sequence>MGHQAKLIPPQYVKPYVKTNKNDFVDAEAIAEASTRPNMRFVQPKMEEQQIIAVCHRVRSGYVTERTAVMSRIGATLLEFGLSLPTGHAKMRQLFSWLAEQRHVELPPLLMRELELMHRDYLHLNERIAEQDKKIKEWGKQNELCELLKSIPGVGDMVATSLVMEVGSGTQFKNGREMAAWLGLVPAQYSTGGKQKLLGISKRGNKALRCLFVHGARAVMSRLGKNNGPYDAWLIKLRCSKPFNVACVALANKLARIAWAVLTSKTPFRRTVL</sequence>
<reference evidence="3 4" key="1">
    <citation type="submission" date="2017-10" db="EMBL/GenBank/DDBJ databases">
        <title>Novel microbial diversity and functional potential in the marine mammal oral microbiome.</title>
        <authorList>
            <person name="Dudek N.K."/>
            <person name="Sun C.L."/>
            <person name="Burstein D."/>
            <person name="Kantor R.S."/>
            <person name="Aliaga Goltsman D.S."/>
            <person name="Bik E.M."/>
            <person name="Thomas B.C."/>
            <person name="Banfield J.F."/>
            <person name="Relman D.A."/>
        </authorList>
    </citation>
    <scope>NUCLEOTIDE SEQUENCE [LARGE SCALE GENOMIC DNA]</scope>
    <source>
        <strain evidence="3">DOLJORAL78_47_21</strain>
    </source>
</reference>
<proteinExistence type="predicted"/>
<dbReference type="Pfam" id="PF01548">
    <property type="entry name" value="DEDD_Tnp_IS110"/>
    <property type="match status" value="1"/>
</dbReference>
<dbReference type="GO" id="GO:0006313">
    <property type="term" value="P:DNA transposition"/>
    <property type="evidence" value="ECO:0007669"/>
    <property type="project" value="InterPro"/>
</dbReference>
<comment type="caution">
    <text evidence="3">The sequence shown here is derived from an EMBL/GenBank/DDBJ whole genome shotgun (WGS) entry which is preliminary data.</text>
</comment>
<evidence type="ECO:0000313" key="3">
    <source>
        <dbReference type="EMBL" id="PIE25260.1"/>
    </source>
</evidence>
<organism evidence="3 4">
    <name type="scientific">Neptuniibacter caesariensis</name>
    <dbReference type="NCBI Taxonomy" id="207954"/>
    <lineage>
        <taxon>Bacteria</taxon>
        <taxon>Pseudomonadati</taxon>
        <taxon>Pseudomonadota</taxon>
        <taxon>Gammaproteobacteria</taxon>
        <taxon>Oceanospirillales</taxon>
        <taxon>Oceanospirillaceae</taxon>
        <taxon>Neptuniibacter</taxon>
    </lineage>
</organism>
<evidence type="ECO:0000259" key="1">
    <source>
        <dbReference type="Pfam" id="PF01548"/>
    </source>
</evidence>
<evidence type="ECO:0000259" key="2">
    <source>
        <dbReference type="Pfam" id="PF02371"/>
    </source>
</evidence>
<feature type="domain" description="Transposase IS110-like N-terminal" evidence="1">
    <location>
        <begin position="10"/>
        <end position="79"/>
    </location>
</feature>
<dbReference type="NCBIfam" id="NF033542">
    <property type="entry name" value="transpos_IS110"/>
    <property type="match status" value="1"/>
</dbReference>
<feature type="domain" description="Transposase IS116/IS110/IS902 C-terminal" evidence="2">
    <location>
        <begin position="145"/>
        <end position="222"/>
    </location>
</feature>
<name>A0A2G6JPX1_NEPCE</name>
<dbReference type="InterPro" id="IPR003346">
    <property type="entry name" value="Transposase_20"/>
</dbReference>
<dbReference type="Proteomes" id="UP000243469">
    <property type="component" value="Unassembled WGS sequence"/>
</dbReference>
<dbReference type="InterPro" id="IPR047650">
    <property type="entry name" value="Transpos_IS110"/>
</dbReference>
<accession>A0A2G6JPX1</accession>
<gene>
    <name evidence="3" type="ORF">CSA60_00955</name>
</gene>